<dbReference type="Proteomes" id="UP001058974">
    <property type="component" value="Chromosome 6"/>
</dbReference>
<protein>
    <recommendedName>
        <fullName evidence="1">DUF7745 domain-containing protein</fullName>
    </recommendedName>
</protein>
<dbReference type="EMBL" id="JAMSHJ010000006">
    <property type="protein sequence ID" value="KAI5393369.1"/>
    <property type="molecule type" value="Genomic_DNA"/>
</dbReference>
<dbReference type="PANTHER" id="PTHR48154:SF1">
    <property type="entry name" value="PROTEIN, PUTATIVE-RELATED"/>
    <property type="match status" value="1"/>
</dbReference>
<proteinExistence type="predicted"/>
<feature type="non-terminal residue" evidence="2">
    <location>
        <position position="116"/>
    </location>
</feature>
<keyword evidence="3" id="KW-1185">Reference proteome</keyword>
<evidence type="ECO:0000259" key="1">
    <source>
        <dbReference type="Pfam" id="PF24924"/>
    </source>
</evidence>
<evidence type="ECO:0000313" key="2">
    <source>
        <dbReference type="EMBL" id="KAI5393369.1"/>
    </source>
</evidence>
<reference evidence="2 3" key="1">
    <citation type="journal article" date="2022" name="Nat. Genet.">
        <title>Improved pea reference genome and pan-genome highlight genomic features and evolutionary characteristics.</title>
        <authorList>
            <person name="Yang T."/>
            <person name="Liu R."/>
            <person name="Luo Y."/>
            <person name="Hu S."/>
            <person name="Wang D."/>
            <person name="Wang C."/>
            <person name="Pandey M.K."/>
            <person name="Ge S."/>
            <person name="Xu Q."/>
            <person name="Li N."/>
            <person name="Li G."/>
            <person name="Huang Y."/>
            <person name="Saxena R.K."/>
            <person name="Ji Y."/>
            <person name="Li M."/>
            <person name="Yan X."/>
            <person name="He Y."/>
            <person name="Liu Y."/>
            <person name="Wang X."/>
            <person name="Xiang C."/>
            <person name="Varshney R.K."/>
            <person name="Ding H."/>
            <person name="Gao S."/>
            <person name="Zong X."/>
        </authorList>
    </citation>
    <scope>NUCLEOTIDE SEQUENCE [LARGE SCALE GENOMIC DNA]</scope>
    <source>
        <strain evidence="2 3">cv. Zhongwan 6</strain>
    </source>
</reference>
<comment type="caution">
    <text evidence="2">The sequence shown here is derived from an EMBL/GenBank/DDBJ whole genome shotgun (WGS) entry which is preliminary data.</text>
</comment>
<organism evidence="2 3">
    <name type="scientific">Pisum sativum</name>
    <name type="common">Garden pea</name>
    <name type="synonym">Lathyrus oleraceus</name>
    <dbReference type="NCBI Taxonomy" id="3888"/>
    <lineage>
        <taxon>Eukaryota</taxon>
        <taxon>Viridiplantae</taxon>
        <taxon>Streptophyta</taxon>
        <taxon>Embryophyta</taxon>
        <taxon>Tracheophyta</taxon>
        <taxon>Spermatophyta</taxon>
        <taxon>Magnoliopsida</taxon>
        <taxon>eudicotyledons</taxon>
        <taxon>Gunneridae</taxon>
        <taxon>Pentapetalae</taxon>
        <taxon>rosids</taxon>
        <taxon>fabids</taxon>
        <taxon>Fabales</taxon>
        <taxon>Fabaceae</taxon>
        <taxon>Papilionoideae</taxon>
        <taxon>50 kb inversion clade</taxon>
        <taxon>NPAAA clade</taxon>
        <taxon>Hologalegina</taxon>
        <taxon>IRL clade</taxon>
        <taxon>Fabeae</taxon>
        <taxon>Lathyrus</taxon>
    </lineage>
</organism>
<feature type="domain" description="DUF7745" evidence="1">
    <location>
        <begin position="23"/>
        <end position="116"/>
    </location>
</feature>
<dbReference type="AlphaFoldDB" id="A0A9D5A2W6"/>
<gene>
    <name evidence="2" type="ORF">KIW84_060483</name>
</gene>
<dbReference type="Gramene" id="Psat06G0048300-T2">
    <property type="protein sequence ID" value="KAI5393369.1"/>
    <property type="gene ID" value="KIW84_060483"/>
</dbReference>
<dbReference type="PANTHER" id="PTHR48154">
    <property type="entry name" value="PROTEIN, PUTATIVE-RELATED"/>
    <property type="match status" value="1"/>
</dbReference>
<evidence type="ECO:0000313" key="3">
    <source>
        <dbReference type="Proteomes" id="UP001058974"/>
    </source>
</evidence>
<name>A0A9D5A2W6_PEA</name>
<dbReference type="Pfam" id="PF24924">
    <property type="entry name" value="DUF7745"/>
    <property type="match status" value="1"/>
</dbReference>
<sequence length="116" mass="13266">MESEKKKTFQIKAKVPCVKKFIAFRDGLTNIRRDAFTLKYGRILHLLSIPVQKEAITALAQFYDPPLRSFLFKDFQLAPTLEEFGRILDSPKQKKGPYKGLGQVPEPEELAKVLSI</sequence>
<dbReference type="InterPro" id="IPR056647">
    <property type="entry name" value="DUF7745"/>
</dbReference>
<accession>A0A9D5A2W6</accession>